<feature type="transmembrane region" description="Helical" evidence="5">
    <location>
        <begin position="44"/>
        <end position="67"/>
    </location>
</feature>
<keyword evidence="8" id="KW-1185">Reference proteome</keyword>
<dbReference type="AlphaFoldDB" id="A0A4Q5MY03"/>
<dbReference type="Gene3D" id="2.40.50.140">
    <property type="entry name" value="Nucleic acid-binding proteins"/>
    <property type="match status" value="1"/>
</dbReference>
<proteinExistence type="predicted"/>
<keyword evidence="4 5" id="KW-0472">Membrane</keyword>
<keyword evidence="2 5" id="KW-0812">Transmembrane</keyword>
<reference evidence="7 8" key="1">
    <citation type="submission" date="2019-01" db="EMBL/GenBank/DDBJ databases">
        <title>Novel species of Cellulomonas.</title>
        <authorList>
            <person name="Liu Q."/>
            <person name="Xin Y.-H."/>
        </authorList>
    </citation>
    <scope>NUCLEOTIDE SEQUENCE [LARGE SCALE GENOMIC DNA]</scope>
    <source>
        <strain evidence="7 8">HLT2-17</strain>
    </source>
</reference>
<dbReference type="OrthoDB" id="3174252at2"/>
<dbReference type="InterPro" id="IPR052165">
    <property type="entry name" value="Membrane_assoc_protease"/>
</dbReference>
<protein>
    <submittedName>
        <fullName evidence="7">NfeD family protein</fullName>
    </submittedName>
</protein>
<accession>A0A4Q5MY03</accession>
<evidence type="ECO:0000256" key="1">
    <source>
        <dbReference type="ARBA" id="ARBA00004141"/>
    </source>
</evidence>
<evidence type="ECO:0000256" key="3">
    <source>
        <dbReference type="ARBA" id="ARBA00022989"/>
    </source>
</evidence>
<organism evidence="7 8">
    <name type="scientific">Pengzhenrongella frigida</name>
    <dbReference type="NCBI Taxonomy" id="1259133"/>
    <lineage>
        <taxon>Bacteria</taxon>
        <taxon>Bacillati</taxon>
        <taxon>Actinomycetota</taxon>
        <taxon>Actinomycetes</taxon>
        <taxon>Micrococcales</taxon>
        <taxon>Pengzhenrongella</taxon>
    </lineage>
</organism>
<name>A0A4Q5MY03_9MICO</name>
<dbReference type="Proteomes" id="UP000293764">
    <property type="component" value="Unassembled WGS sequence"/>
</dbReference>
<keyword evidence="3 5" id="KW-1133">Transmembrane helix</keyword>
<evidence type="ECO:0000313" key="7">
    <source>
        <dbReference type="EMBL" id="RYV50535.1"/>
    </source>
</evidence>
<dbReference type="InterPro" id="IPR012340">
    <property type="entry name" value="NA-bd_OB-fold"/>
</dbReference>
<comment type="subcellular location">
    <subcellularLocation>
        <location evidence="1">Membrane</location>
        <topology evidence="1">Multi-pass membrane protein</topology>
    </subcellularLocation>
</comment>
<evidence type="ECO:0000259" key="6">
    <source>
        <dbReference type="Pfam" id="PF01957"/>
    </source>
</evidence>
<dbReference type="PANTHER" id="PTHR33507:SF3">
    <property type="entry name" value="INNER MEMBRANE PROTEIN YBBJ"/>
    <property type="match status" value="1"/>
</dbReference>
<dbReference type="EMBL" id="SDWW01000031">
    <property type="protein sequence ID" value="RYV50535.1"/>
    <property type="molecule type" value="Genomic_DNA"/>
</dbReference>
<dbReference type="RefSeq" id="WP_130103100.1">
    <property type="nucleotide sequence ID" value="NZ_SDWW01000031.1"/>
</dbReference>
<gene>
    <name evidence="7" type="ORF">EUA98_12910</name>
</gene>
<evidence type="ECO:0000256" key="5">
    <source>
        <dbReference type="SAM" id="Phobius"/>
    </source>
</evidence>
<sequence>MDVLWWVGAALLFIVVEVVSVNLVLVMFAGGALAAALANALGAPVGVQFVTFAVVSGLLLFALRPWLLRRLRGRMPLVETNAAAQVGRVATVVADVGPAGGRIKLTGEVWSARTARDGLAFPVGAEVRVVRLDGATAIVDGSVPPMHLAPPAEPGFPEHKENA</sequence>
<dbReference type="InterPro" id="IPR002810">
    <property type="entry name" value="NfeD-like_C"/>
</dbReference>
<dbReference type="Pfam" id="PF01957">
    <property type="entry name" value="NfeD"/>
    <property type="match status" value="1"/>
</dbReference>
<evidence type="ECO:0000256" key="4">
    <source>
        <dbReference type="ARBA" id="ARBA00023136"/>
    </source>
</evidence>
<evidence type="ECO:0000256" key="2">
    <source>
        <dbReference type="ARBA" id="ARBA00022692"/>
    </source>
</evidence>
<evidence type="ECO:0000313" key="8">
    <source>
        <dbReference type="Proteomes" id="UP000293764"/>
    </source>
</evidence>
<dbReference type="GO" id="GO:0005886">
    <property type="term" value="C:plasma membrane"/>
    <property type="evidence" value="ECO:0007669"/>
    <property type="project" value="TreeGrafter"/>
</dbReference>
<feature type="domain" description="NfeD-like C-terminal" evidence="6">
    <location>
        <begin position="84"/>
        <end position="139"/>
    </location>
</feature>
<dbReference type="PANTHER" id="PTHR33507">
    <property type="entry name" value="INNER MEMBRANE PROTEIN YBBJ"/>
    <property type="match status" value="1"/>
</dbReference>
<dbReference type="SUPFAM" id="SSF141322">
    <property type="entry name" value="NfeD domain-like"/>
    <property type="match status" value="1"/>
</dbReference>
<comment type="caution">
    <text evidence="7">The sequence shown here is derived from an EMBL/GenBank/DDBJ whole genome shotgun (WGS) entry which is preliminary data.</text>
</comment>